<proteinExistence type="predicted"/>
<evidence type="ECO:0000313" key="3">
    <source>
        <dbReference type="Proteomes" id="UP001595621"/>
    </source>
</evidence>
<feature type="compositionally biased region" description="Basic and acidic residues" evidence="1">
    <location>
        <begin position="42"/>
        <end position="66"/>
    </location>
</feature>
<dbReference type="RefSeq" id="WP_248936881.1">
    <property type="nucleotide sequence ID" value="NZ_JAKILF010000006.1"/>
</dbReference>
<gene>
    <name evidence="2" type="ORF">ACFOE0_12585</name>
</gene>
<feature type="compositionally biased region" description="Polar residues" evidence="1">
    <location>
        <begin position="117"/>
        <end position="129"/>
    </location>
</feature>
<sequence>MQLVSNYPNVPVATTNVATDSARVDNQQRPPLLPPQQLGKTYQERGLEQRQERATEQQQERLDRIQQRQSGQQQQQTREQQQGTEKQLPRTEQAALAKLATKGGGLNRRDIRDRTQTAETTGKQMQGDSSHPFPNEAPRFYRQIGTIIKDTYQSTSTPRDLPRLELQA</sequence>
<dbReference type="Proteomes" id="UP001595621">
    <property type="component" value="Unassembled WGS sequence"/>
</dbReference>
<feature type="compositionally biased region" description="Basic and acidic residues" evidence="1">
    <location>
        <begin position="107"/>
        <end position="116"/>
    </location>
</feature>
<feature type="compositionally biased region" description="Low complexity" evidence="1">
    <location>
        <begin position="67"/>
        <end position="86"/>
    </location>
</feature>
<name>A0ABV7GFG1_9GAMM</name>
<comment type="caution">
    <text evidence="2">The sequence shown here is derived from an EMBL/GenBank/DDBJ whole genome shotgun (WGS) entry which is preliminary data.</text>
</comment>
<dbReference type="EMBL" id="JBHRTD010000015">
    <property type="protein sequence ID" value="MFC3139014.1"/>
    <property type="molecule type" value="Genomic_DNA"/>
</dbReference>
<organism evidence="2 3">
    <name type="scientific">Shewanella submarina</name>
    <dbReference type="NCBI Taxonomy" id="2016376"/>
    <lineage>
        <taxon>Bacteria</taxon>
        <taxon>Pseudomonadati</taxon>
        <taxon>Pseudomonadota</taxon>
        <taxon>Gammaproteobacteria</taxon>
        <taxon>Alteromonadales</taxon>
        <taxon>Shewanellaceae</taxon>
        <taxon>Shewanella</taxon>
    </lineage>
</organism>
<protein>
    <submittedName>
        <fullName evidence="2">Uncharacterized protein</fullName>
    </submittedName>
</protein>
<keyword evidence="3" id="KW-1185">Reference proteome</keyword>
<evidence type="ECO:0000256" key="1">
    <source>
        <dbReference type="SAM" id="MobiDB-lite"/>
    </source>
</evidence>
<accession>A0ABV7GFG1</accession>
<evidence type="ECO:0000313" key="2">
    <source>
        <dbReference type="EMBL" id="MFC3139014.1"/>
    </source>
</evidence>
<feature type="region of interest" description="Disordered" evidence="1">
    <location>
        <begin position="14"/>
        <end position="137"/>
    </location>
</feature>
<reference evidence="3" key="1">
    <citation type="journal article" date="2019" name="Int. J. Syst. Evol. Microbiol.">
        <title>The Global Catalogue of Microorganisms (GCM) 10K type strain sequencing project: providing services to taxonomists for standard genome sequencing and annotation.</title>
        <authorList>
            <consortium name="The Broad Institute Genomics Platform"/>
            <consortium name="The Broad Institute Genome Sequencing Center for Infectious Disease"/>
            <person name="Wu L."/>
            <person name="Ma J."/>
        </authorList>
    </citation>
    <scope>NUCLEOTIDE SEQUENCE [LARGE SCALE GENOMIC DNA]</scope>
    <source>
        <strain evidence="3">KCTC 52277</strain>
    </source>
</reference>
<feature type="compositionally biased region" description="Low complexity" evidence="1">
    <location>
        <begin position="27"/>
        <end position="38"/>
    </location>
</feature>